<dbReference type="EMBL" id="DONK01000252">
    <property type="protein sequence ID" value="HBU52772.1"/>
    <property type="molecule type" value="Genomic_DNA"/>
</dbReference>
<dbReference type="Proteomes" id="UP000264779">
    <property type="component" value="Unassembled WGS sequence"/>
</dbReference>
<feature type="transmembrane region" description="Helical" evidence="1">
    <location>
        <begin position="79"/>
        <end position="100"/>
    </location>
</feature>
<dbReference type="GO" id="GO:0006744">
    <property type="term" value="P:ubiquinone biosynthetic process"/>
    <property type="evidence" value="ECO:0007669"/>
    <property type="project" value="InterPro"/>
</dbReference>
<keyword evidence="1" id="KW-0812">Transmembrane</keyword>
<dbReference type="Pfam" id="PF03232">
    <property type="entry name" value="COQ7"/>
    <property type="match status" value="1"/>
</dbReference>
<dbReference type="PANTHER" id="PTHR11237">
    <property type="entry name" value="COENZYME Q10 BIOSYNTHESIS PROTEIN 7"/>
    <property type="match status" value="1"/>
</dbReference>
<organism evidence="2 3">
    <name type="scientific">Alteromonas australica</name>
    <dbReference type="NCBI Taxonomy" id="589873"/>
    <lineage>
        <taxon>Bacteria</taxon>
        <taxon>Pseudomonadati</taxon>
        <taxon>Pseudomonadota</taxon>
        <taxon>Gammaproteobacteria</taxon>
        <taxon>Alteromonadales</taxon>
        <taxon>Alteromonadaceae</taxon>
        <taxon>Alteromonas/Salinimonas group</taxon>
        <taxon>Alteromonas</taxon>
    </lineage>
</organism>
<accession>A0A358E3P4</accession>
<sequence>MPFYAKTLGDNHAKQVDKELRASHAGETGAVWIYRGALFAECVLKLVNLSSTKSEVQPFIHEHLKTERRHLAVFENEMPLFRGSFILLLWIASGFITGFIPRLCGINCFYYTIYRVEQFVDSHYEEQCKRISALPIPPSNVINRFRQCQADEQHHRDEALILMTKKPSLLMKLWGAAVEKGSSIAVAIAKVI</sequence>
<gene>
    <name evidence="2" type="ORF">DEB45_16085</name>
</gene>
<dbReference type="InterPro" id="IPR011566">
    <property type="entry name" value="Ubq_synth_Coq7"/>
</dbReference>
<proteinExistence type="predicted"/>
<reference evidence="2 3" key="1">
    <citation type="journal article" date="2018" name="Nat. Biotechnol.">
        <title>A standardized bacterial taxonomy based on genome phylogeny substantially revises the tree of life.</title>
        <authorList>
            <person name="Parks D.H."/>
            <person name="Chuvochina M."/>
            <person name="Waite D.W."/>
            <person name="Rinke C."/>
            <person name="Skarshewski A."/>
            <person name="Chaumeil P.A."/>
            <person name="Hugenholtz P."/>
        </authorList>
    </citation>
    <scope>NUCLEOTIDE SEQUENCE [LARGE SCALE GENOMIC DNA]</scope>
    <source>
        <strain evidence="2">UBA11621</strain>
    </source>
</reference>
<comment type="caution">
    <text evidence="2">The sequence shown here is derived from an EMBL/GenBank/DDBJ whole genome shotgun (WGS) entry which is preliminary data.</text>
</comment>
<keyword evidence="1" id="KW-1133">Transmembrane helix</keyword>
<keyword evidence="1" id="KW-0472">Membrane</keyword>
<protein>
    <submittedName>
        <fullName evidence="2">Conjugal transfer protein</fullName>
    </submittedName>
</protein>
<dbReference type="PANTHER" id="PTHR11237:SF4">
    <property type="entry name" value="5-DEMETHOXYUBIQUINONE HYDROXYLASE, MITOCHONDRIAL"/>
    <property type="match status" value="1"/>
</dbReference>
<name>A0A358E3P4_9ALTE</name>
<evidence type="ECO:0000313" key="2">
    <source>
        <dbReference type="EMBL" id="HBU52772.1"/>
    </source>
</evidence>
<dbReference type="CDD" id="cd01042">
    <property type="entry name" value="DMQH"/>
    <property type="match status" value="1"/>
</dbReference>
<dbReference type="GO" id="GO:0008682">
    <property type="term" value="F:3-demethoxyubiquinol 3-hydroxylase activity"/>
    <property type="evidence" value="ECO:0007669"/>
    <property type="project" value="TreeGrafter"/>
</dbReference>
<dbReference type="AlphaFoldDB" id="A0A358E3P4"/>
<evidence type="ECO:0000256" key="1">
    <source>
        <dbReference type="SAM" id="Phobius"/>
    </source>
</evidence>
<evidence type="ECO:0000313" key="3">
    <source>
        <dbReference type="Proteomes" id="UP000264779"/>
    </source>
</evidence>